<comment type="caution">
    <text evidence="14">The sequence shown here is derived from an EMBL/GenBank/DDBJ whole genome shotgun (WGS) entry which is preliminary data.</text>
</comment>
<evidence type="ECO:0000256" key="9">
    <source>
        <dbReference type="ARBA" id="ARBA00022840"/>
    </source>
</evidence>
<dbReference type="EMBL" id="JASJQH010000200">
    <property type="protein sequence ID" value="KAK9766015.1"/>
    <property type="molecule type" value="Genomic_DNA"/>
</dbReference>
<proteinExistence type="inferred from homology"/>
<evidence type="ECO:0000256" key="7">
    <source>
        <dbReference type="ARBA" id="ARBA00022741"/>
    </source>
</evidence>
<keyword evidence="11" id="KW-0324">Glycolysis</keyword>
<evidence type="ECO:0000256" key="5">
    <source>
        <dbReference type="ARBA" id="ARBA00022679"/>
    </source>
</evidence>
<evidence type="ECO:0000256" key="4">
    <source>
        <dbReference type="ARBA" id="ARBA00012142"/>
    </source>
</evidence>
<dbReference type="GO" id="GO:0016301">
    <property type="term" value="F:kinase activity"/>
    <property type="evidence" value="ECO:0007669"/>
    <property type="project" value="UniProtKB-KW"/>
</dbReference>
<evidence type="ECO:0000259" key="13">
    <source>
        <dbReference type="Pfam" id="PF00224"/>
    </source>
</evidence>
<comment type="similarity">
    <text evidence="3">Belongs to the pyruvate kinase family.</text>
</comment>
<dbReference type="InterPro" id="IPR015813">
    <property type="entry name" value="Pyrv/PenolPyrv_kinase-like_dom"/>
</dbReference>
<keyword evidence="8 14" id="KW-0418">Kinase</keyword>
<dbReference type="EC" id="2.7.1.40" evidence="4"/>
<keyword evidence="6" id="KW-0479">Metal-binding</keyword>
<keyword evidence="12 14" id="KW-0670">Pyruvate</keyword>
<feature type="non-terminal residue" evidence="14">
    <location>
        <position position="71"/>
    </location>
</feature>
<dbReference type="PANTHER" id="PTHR11817">
    <property type="entry name" value="PYRUVATE KINASE"/>
    <property type="match status" value="1"/>
</dbReference>
<dbReference type="Gene3D" id="3.20.20.60">
    <property type="entry name" value="Phosphoenolpyruvate-binding domains"/>
    <property type="match status" value="1"/>
</dbReference>
<comment type="pathway">
    <text evidence="2">Carbohydrate degradation; glycolysis; pyruvate from D-glyceraldehyde 3-phosphate: step 5/5.</text>
</comment>
<dbReference type="InterPro" id="IPR015793">
    <property type="entry name" value="Pyrv_Knase_brl"/>
</dbReference>
<comment type="cofactor">
    <cofactor evidence="1">
        <name>K(+)</name>
        <dbReference type="ChEBI" id="CHEBI:29103"/>
    </cofactor>
</comment>
<dbReference type="SUPFAM" id="SSF51621">
    <property type="entry name" value="Phosphoenolpyruvate/pyruvate domain"/>
    <property type="match status" value="1"/>
</dbReference>
<evidence type="ECO:0000256" key="3">
    <source>
        <dbReference type="ARBA" id="ARBA00008663"/>
    </source>
</evidence>
<keyword evidence="9" id="KW-0067">ATP-binding</keyword>
<evidence type="ECO:0000256" key="6">
    <source>
        <dbReference type="ARBA" id="ARBA00022723"/>
    </source>
</evidence>
<keyword evidence="5 14" id="KW-0808">Transferase</keyword>
<keyword evidence="7" id="KW-0547">Nucleotide-binding</keyword>
<gene>
    <name evidence="14" type="primary">PYK1_2</name>
    <name evidence="14" type="ORF">K7432_005221</name>
</gene>
<dbReference type="InterPro" id="IPR001697">
    <property type="entry name" value="Pyr_Knase"/>
</dbReference>
<name>A0ABR2WX31_9FUNG</name>
<keyword evidence="10" id="KW-0460">Magnesium</keyword>
<dbReference type="Proteomes" id="UP001479436">
    <property type="component" value="Unassembled WGS sequence"/>
</dbReference>
<dbReference type="Pfam" id="PF00224">
    <property type="entry name" value="PK"/>
    <property type="match status" value="1"/>
</dbReference>
<evidence type="ECO:0000256" key="8">
    <source>
        <dbReference type="ARBA" id="ARBA00022777"/>
    </source>
</evidence>
<evidence type="ECO:0000313" key="15">
    <source>
        <dbReference type="Proteomes" id="UP001479436"/>
    </source>
</evidence>
<evidence type="ECO:0000256" key="11">
    <source>
        <dbReference type="ARBA" id="ARBA00023152"/>
    </source>
</evidence>
<evidence type="ECO:0000256" key="10">
    <source>
        <dbReference type="ARBA" id="ARBA00022842"/>
    </source>
</evidence>
<evidence type="ECO:0000313" key="14">
    <source>
        <dbReference type="EMBL" id="KAK9766015.1"/>
    </source>
</evidence>
<feature type="domain" description="Pyruvate kinase barrel" evidence="13">
    <location>
        <begin position="21"/>
        <end position="71"/>
    </location>
</feature>
<reference evidence="14 15" key="1">
    <citation type="submission" date="2023-04" db="EMBL/GenBank/DDBJ databases">
        <title>Genome of Basidiobolus ranarum AG-B5.</title>
        <authorList>
            <person name="Stajich J.E."/>
            <person name="Carter-House D."/>
            <person name="Gryganskyi A."/>
        </authorList>
    </citation>
    <scope>NUCLEOTIDE SEQUENCE [LARGE SCALE GENOMIC DNA]</scope>
    <source>
        <strain evidence="14 15">AG-B5</strain>
    </source>
</reference>
<protein>
    <recommendedName>
        <fullName evidence="4">pyruvate kinase</fullName>
        <ecNumber evidence="4">2.7.1.40</ecNumber>
    </recommendedName>
</protein>
<evidence type="ECO:0000256" key="2">
    <source>
        <dbReference type="ARBA" id="ARBA00004997"/>
    </source>
</evidence>
<accession>A0ABR2WX31</accession>
<dbReference type="InterPro" id="IPR040442">
    <property type="entry name" value="Pyrv_kinase-like_dom_sf"/>
</dbReference>
<keyword evidence="15" id="KW-1185">Reference proteome</keyword>
<dbReference type="GO" id="GO:0004743">
    <property type="term" value="F:pyruvate kinase activity"/>
    <property type="evidence" value="ECO:0007669"/>
    <property type="project" value="UniProtKB-EC"/>
</dbReference>
<evidence type="ECO:0000256" key="12">
    <source>
        <dbReference type="ARBA" id="ARBA00023317"/>
    </source>
</evidence>
<sequence>MTSRLAWISNLSIDVEPSSKRRTAIICTIGPKTNNVEKMNQLRAAGMNIVRMNFSHGSYEYHGSVIANARE</sequence>
<organism evidence="14 15">
    <name type="scientific">Basidiobolus ranarum</name>
    <dbReference type="NCBI Taxonomy" id="34480"/>
    <lineage>
        <taxon>Eukaryota</taxon>
        <taxon>Fungi</taxon>
        <taxon>Fungi incertae sedis</taxon>
        <taxon>Zoopagomycota</taxon>
        <taxon>Entomophthoromycotina</taxon>
        <taxon>Basidiobolomycetes</taxon>
        <taxon>Basidiobolales</taxon>
        <taxon>Basidiobolaceae</taxon>
        <taxon>Basidiobolus</taxon>
    </lineage>
</organism>
<evidence type="ECO:0000256" key="1">
    <source>
        <dbReference type="ARBA" id="ARBA00001958"/>
    </source>
</evidence>